<dbReference type="GO" id="GO:0016787">
    <property type="term" value="F:hydrolase activity"/>
    <property type="evidence" value="ECO:0007669"/>
    <property type="project" value="InterPro"/>
</dbReference>
<dbReference type="CDD" id="cd15482">
    <property type="entry name" value="Sialidase_non-viral"/>
    <property type="match status" value="1"/>
</dbReference>
<feature type="chain" id="PRO_5031419304" description="3-keto-alpha-glucoside-1,2-lyase/3-keto-2-hydroxy-glucal hydratase domain-containing protein" evidence="1">
    <location>
        <begin position="27"/>
        <end position="548"/>
    </location>
</feature>
<dbReference type="InterPro" id="IPR013320">
    <property type="entry name" value="ConA-like_dom_sf"/>
</dbReference>
<dbReference type="InterPro" id="IPR036278">
    <property type="entry name" value="Sialidase_sf"/>
</dbReference>
<dbReference type="PANTHER" id="PTHR38792:SF3">
    <property type="entry name" value="BNR_ASP-BOX REPEAT DOMAIN PROTEIN (AFU_ORTHOLOGUE AFUA_7G06430)-RELATED"/>
    <property type="match status" value="1"/>
</dbReference>
<evidence type="ECO:0000256" key="1">
    <source>
        <dbReference type="SAM" id="SignalP"/>
    </source>
</evidence>
<dbReference type="Gene3D" id="2.60.120.560">
    <property type="entry name" value="Exo-inulinase, domain 1"/>
    <property type="match status" value="1"/>
</dbReference>
<name>A0A7X3INI9_9BACL</name>
<dbReference type="PANTHER" id="PTHR38792">
    <property type="entry name" value="BNR/ASP-BOX REPEAT DOMAIN PROTEIN (AFU_ORTHOLOGUE AFUA_7G06430)-RELATED"/>
    <property type="match status" value="1"/>
</dbReference>
<dbReference type="AlphaFoldDB" id="A0A7X3INI9"/>
<keyword evidence="1" id="KW-0732">Signal</keyword>
<dbReference type="Pfam" id="PF06439">
    <property type="entry name" value="3keto-disac_hyd"/>
    <property type="match status" value="1"/>
</dbReference>
<evidence type="ECO:0000313" key="3">
    <source>
        <dbReference type="EMBL" id="MWV47234.1"/>
    </source>
</evidence>
<comment type="caution">
    <text evidence="3">The sequence shown here is derived from an EMBL/GenBank/DDBJ whole genome shotgun (WGS) entry which is preliminary data.</text>
</comment>
<proteinExistence type="predicted"/>
<reference evidence="3 4" key="1">
    <citation type="submission" date="2019-12" db="EMBL/GenBank/DDBJ databases">
        <title>Paenibacillus sp. nov., an endophytic bacterium isolated from the stem of Dendrobium.</title>
        <authorList>
            <person name="Zhao R."/>
        </authorList>
    </citation>
    <scope>NUCLEOTIDE SEQUENCE [LARGE SCALE GENOMIC DNA]</scope>
    <source>
        <strain evidence="3 4">HJL G12</strain>
    </source>
</reference>
<dbReference type="EMBL" id="WUBI01000006">
    <property type="protein sequence ID" value="MWV47234.1"/>
    <property type="molecule type" value="Genomic_DNA"/>
</dbReference>
<dbReference type="Gene3D" id="2.120.10.10">
    <property type="match status" value="1"/>
</dbReference>
<dbReference type="InterPro" id="IPR010496">
    <property type="entry name" value="AL/BT2_dom"/>
</dbReference>
<accession>A0A7X3INI9</accession>
<evidence type="ECO:0000313" key="4">
    <source>
        <dbReference type="Proteomes" id="UP000460318"/>
    </source>
</evidence>
<sequence length="548" mass="59235">MKRKLFTSFAGFLCLIMMFAAIPAFAAANGPIVWGSSSTITDIKTFADAGTDARGLRPGTFGAEYARMVKLANGDWLAVAAIYDNNGYTKVSWGGTRLQVFRSTDNCRTWSLAATLWEDGRDLDNGQLLQLPNGDILLAMRSVRWQESYQIRVYKSVNGGSNWNYLSTIDENTGAPGSLGNPDKGVYEPHMQLLNDGSVAVMYANEKHVTENPSYSQLISEKISTNGGASWGNEIYVAWDPANAGARPGMPVWTKMTNGQYIVTFEVCGTQNCEIFTKKSTDGKTWASGIGTKVSTNQHGGPYVLSLSDGRLVLSSNSNVLSLSNDYGATWYNNDIPAFGNSWWGALYQTGPNEIAMVNSVERSIGGHNVQVKFGTLTSSYANDFAANDNGWVHYGGTWSVSGGTYNLNSVNADKSVLTPYPSKMSYTLEGDIKLNNAGQGSLIFNVTKPSAGADQQSGYGAGIDSTGTVWLGRFNNSWTQLQSVNTAIATNTWYHMKVVVNSGNIKVYVGDMTTPKISYNDAVYTGGTIGVRGGFNNSVSFDNINLN</sequence>
<keyword evidence="4" id="KW-1185">Reference proteome</keyword>
<protein>
    <recommendedName>
        <fullName evidence="2">3-keto-alpha-glucoside-1,2-lyase/3-keto-2-hydroxy-glucal hydratase domain-containing protein</fullName>
    </recommendedName>
</protein>
<gene>
    <name evidence="3" type="ORF">GRF59_26930</name>
</gene>
<dbReference type="SUPFAM" id="SSF50939">
    <property type="entry name" value="Sialidases"/>
    <property type="match status" value="1"/>
</dbReference>
<evidence type="ECO:0000259" key="2">
    <source>
        <dbReference type="Pfam" id="PF06439"/>
    </source>
</evidence>
<organism evidence="3 4">
    <name type="scientific">Paenibacillus dendrobii</name>
    <dbReference type="NCBI Taxonomy" id="2691084"/>
    <lineage>
        <taxon>Bacteria</taxon>
        <taxon>Bacillati</taxon>
        <taxon>Bacillota</taxon>
        <taxon>Bacilli</taxon>
        <taxon>Bacillales</taxon>
        <taxon>Paenibacillaceae</taxon>
        <taxon>Paenibacillus</taxon>
    </lineage>
</organism>
<dbReference type="SUPFAM" id="SSF49899">
    <property type="entry name" value="Concanavalin A-like lectins/glucanases"/>
    <property type="match status" value="1"/>
</dbReference>
<dbReference type="RefSeq" id="WP_160500812.1">
    <property type="nucleotide sequence ID" value="NZ_WUBI01000006.1"/>
</dbReference>
<dbReference type="Proteomes" id="UP000460318">
    <property type="component" value="Unassembled WGS sequence"/>
</dbReference>
<feature type="signal peptide" evidence="1">
    <location>
        <begin position="1"/>
        <end position="26"/>
    </location>
</feature>
<feature type="domain" description="3-keto-alpha-glucoside-1,2-lyase/3-keto-2-hydroxy-glucal hydratase" evidence="2">
    <location>
        <begin position="390"/>
        <end position="547"/>
    </location>
</feature>